<dbReference type="GO" id="GO:0005634">
    <property type="term" value="C:nucleus"/>
    <property type="evidence" value="ECO:0007669"/>
    <property type="project" value="TreeGrafter"/>
</dbReference>
<comment type="similarity">
    <text evidence="2">Belongs to the methyltransferase superfamily. Trimethylguanosine synthase family.</text>
</comment>
<keyword evidence="9" id="KW-0489">Methyltransferase</keyword>
<dbReference type="Pfam" id="PF09445">
    <property type="entry name" value="Methyltransf_15"/>
    <property type="match status" value="1"/>
</dbReference>
<feature type="region of interest" description="Disordered" evidence="8">
    <location>
        <begin position="262"/>
        <end position="304"/>
    </location>
</feature>
<dbReference type="PANTHER" id="PTHR14741:SF32">
    <property type="entry name" value="TRIMETHYLGUANOSINE SYNTHASE"/>
    <property type="match status" value="1"/>
</dbReference>
<reference evidence="9" key="1">
    <citation type="journal article" date="2020" name="Stud. Mycol.">
        <title>101 Dothideomycetes genomes: a test case for predicting lifestyles and emergence of pathogens.</title>
        <authorList>
            <person name="Haridas S."/>
            <person name="Albert R."/>
            <person name="Binder M."/>
            <person name="Bloem J."/>
            <person name="Labutti K."/>
            <person name="Salamov A."/>
            <person name="Andreopoulos B."/>
            <person name="Baker S."/>
            <person name="Barry K."/>
            <person name="Bills G."/>
            <person name="Bluhm B."/>
            <person name="Cannon C."/>
            <person name="Castanera R."/>
            <person name="Culley D."/>
            <person name="Daum C."/>
            <person name="Ezra D."/>
            <person name="Gonzalez J."/>
            <person name="Henrissat B."/>
            <person name="Kuo A."/>
            <person name="Liang C."/>
            <person name="Lipzen A."/>
            <person name="Lutzoni F."/>
            <person name="Magnuson J."/>
            <person name="Mondo S."/>
            <person name="Nolan M."/>
            <person name="Ohm R."/>
            <person name="Pangilinan J."/>
            <person name="Park H.-J."/>
            <person name="Ramirez L."/>
            <person name="Alfaro M."/>
            <person name="Sun H."/>
            <person name="Tritt A."/>
            <person name="Yoshinaga Y."/>
            <person name="Zwiers L.-H."/>
            <person name="Turgeon B."/>
            <person name="Goodwin S."/>
            <person name="Spatafora J."/>
            <person name="Crous P."/>
            <person name="Grigoriev I."/>
        </authorList>
    </citation>
    <scope>NUCLEOTIDE SEQUENCE</scope>
    <source>
        <strain evidence="9">CBS 125425</strain>
    </source>
</reference>
<dbReference type="PANTHER" id="PTHR14741">
    <property type="entry name" value="S-ADENOSYLMETHIONINE-DEPENDENT METHYLTRANSFERASE RELATED"/>
    <property type="match status" value="1"/>
</dbReference>
<evidence type="ECO:0000256" key="1">
    <source>
        <dbReference type="ARBA" id="ARBA00018517"/>
    </source>
</evidence>
<comment type="catalytic activity">
    <reaction evidence="6">
        <text>a 5'-end (N(7)-methyl 5'-triphosphoguanosine)-ribonucleoside in snRNA + S-adenosyl-L-methionine = a 5'-end (N(2),N(7)-dimethyl 5'-triphosphoguanosine)-ribonucleoside in snRNA + S-adenosyl-L-homocysteine + H(+)</text>
        <dbReference type="Rhea" id="RHEA:78471"/>
        <dbReference type="Rhea" id="RHEA-COMP:19085"/>
        <dbReference type="Rhea" id="RHEA-COMP:19087"/>
        <dbReference type="ChEBI" id="CHEBI:15378"/>
        <dbReference type="ChEBI" id="CHEBI:57856"/>
        <dbReference type="ChEBI" id="CHEBI:59789"/>
        <dbReference type="ChEBI" id="CHEBI:156461"/>
        <dbReference type="ChEBI" id="CHEBI:172880"/>
    </reaction>
    <physiologicalReaction direction="left-to-right" evidence="6">
        <dbReference type="Rhea" id="RHEA:78472"/>
    </physiologicalReaction>
</comment>
<dbReference type="EMBL" id="ML996112">
    <property type="protein sequence ID" value="KAF2737977.1"/>
    <property type="molecule type" value="Genomic_DNA"/>
</dbReference>
<dbReference type="InterPro" id="IPR019012">
    <property type="entry name" value="RNA_cap_Gua-N2-MeTrfase"/>
</dbReference>
<keyword evidence="9" id="KW-0808">Transferase</keyword>
<gene>
    <name evidence="9" type="ORF">EJ04DRAFT_460307</name>
</gene>
<comment type="catalytic activity">
    <reaction evidence="5">
        <text>a 5'-end (N(2),N(7)-dimethyl 5'-triphosphoguanosine)-ribonucleoside in snRNA + S-adenosyl-L-methionine = a 5'-end (N(2),N(2),N(7)-trimethyl 5'-triphosphoguanosine)-ribonucleoside in snRNA + S-adenosyl-L-homocysteine + H(+)</text>
        <dbReference type="Rhea" id="RHEA:78479"/>
        <dbReference type="Rhea" id="RHEA-COMP:19087"/>
        <dbReference type="Rhea" id="RHEA-COMP:19089"/>
        <dbReference type="ChEBI" id="CHEBI:15378"/>
        <dbReference type="ChEBI" id="CHEBI:57856"/>
        <dbReference type="ChEBI" id="CHEBI:59789"/>
        <dbReference type="ChEBI" id="CHEBI:167623"/>
        <dbReference type="ChEBI" id="CHEBI:172880"/>
    </reaction>
    <physiologicalReaction direction="left-to-right" evidence="5">
        <dbReference type="Rhea" id="RHEA:78480"/>
    </physiologicalReaction>
</comment>
<sequence length="304" mass="34580">MEEPAQESEVHEWLDVDQFPVHLKKYWYQRNTIWHRYHQGVWMTKDAWFGVTPEPIANKIAIHVAEAVPDRQSIIVDAFAGVGGNAIAFAMSGRWDLVFAIEKDPATMKCAKHNAELYGVKDKIFWVYGDSLKEIPRRFQGRDDVVIFASPPWGGPSYSGEEVYDLSQMRPYNLDKLYNSFSPFSKHLIFYLPRNSDIAQISAHGPENHDVHVAHYCIRGASKALCAFYGDYEFGEYDEEEEEEIAKETDITQAKKITQEDTIQVEETATEEADVSQVEETTTEEGIVQVGGTAEESNGQETKE</sequence>
<dbReference type="InterPro" id="IPR029063">
    <property type="entry name" value="SAM-dependent_MTases_sf"/>
</dbReference>
<accession>A0A9P4R737</accession>
<keyword evidence="10" id="KW-1185">Reference proteome</keyword>
<evidence type="ECO:0000313" key="10">
    <source>
        <dbReference type="Proteomes" id="UP000799444"/>
    </source>
</evidence>
<protein>
    <recommendedName>
        <fullName evidence="1">Trimethylguanosine synthase</fullName>
    </recommendedName>
    <alternativeName>
        <fullName evidence="7">Cap-specific guanine-N(2) methyltransferase</fullName>
    </alternativeName>
</protein>
<organism evidence="9 10">
    <name type="scientific">Polyplosphaeria fusca</name>
    <dbReference type="NCBI Taxonomy" id="682080"/>
    <lineage>
        <taxon>Eukaryota</taxon>
        <taxon>Fungi</taxon>
        <taxon>Dikarya</taxon>
        <taxon>Ascomycota</taxon>
        <taxon>Pezizomycotina</taxon>
        <taxon>Dothideomycetes</taxon>
        <taxon>Pleosporomycetidae</taxon>
        <taxon>Pleosporales</taxon>
        <taxon>Tetraplosphaeriaceae</taxon>
        <taxon>Polyplosphaeria</taxon>
    </lineage>
</organism>
<dbReference type="AlphaFoldDB" id="A0A9P4R737"/>
<evidence type="ECO:0000256" key="4">
    <source>
        <dbReference type="ARBA" id="ARBA00048740"/>
    </source>
</evidence>
<dbReference type="FunFam" id="3.40.50.150:FF:000270">
    <property type="entry name" value="RNA methylase family protein"/>
    <property type="match status" value="1"/>
</dbReference>
<dbReference type="SUPFAM" id="SSF53335">
    <property type="entry name" value="S-adenosyl-L-methionine-dependent methyltransferases"/>
    <property type="match status" value="1"/>
</dbReference>
<dbReference type="Proteomes" id="UP000799444">
    <property type="component" value="Unassembled WGS sequence"/>
</dbReference>
<dbReference type="OrthoDB" id="194443at2759"/>
<comment type="catalytic activity">
    <reaction evidence="4">
        <text>a 5'-end (N(7)-methyl 5'-triphosphoguanosine)-ribonucleoside in snoRNA + S-adenosyl-L-methionine = a 5'-end (N(2),N(7)-dimethyl 5'-triphosphoguanosine)-ribonucleoside in snoRNA + S-adenosyl-L-homocysteine + H(+)</text>
        <dbReference type="Rhea" id="RHEA:78475"/>
        <dbReference type="Rhea" id="RHEA-COMP:19086"/>
        <dbReference type="Rhea" id="RHEA-COMP:19088"/>
        <dbReference type="ChEBI" id="CHEBI:15378"/>
        <dbReference type="ChEBI" id="CHEBI:57856"/>
        <dbReference type="ChEBI" id="CHEBI:59789"/>
        <dbReference type="ChEBI" id="CHEBI:156461"/>
        <dbReference type="ChEBI" id="CHEBI:172880"/>
    </reaction>
    <physiologicalReaction direction="left-to-right" evidence="4">
        <dbReference type="Rhea" id="RHEA:78476"/>
    </physiologicalReaction>
</comment>
<evidence type="ECO:0000256" key="5">
    <source>
        <dbReference type="ARBA" id="ARBA00048763"/>
    </source>
</evidence>
<evidence type="ECO:0000313" key="9">
    <source>
        <dbReference type="EMBL" id="KAF2737977.1"/>
    </source>
</evidence>
<feature type="compositionally biased region" description="Polar residues" evidence="8">
    <location>
        <begin position="295"/>
        <end position="304"/>
    </location>
</feature>
<comment type="caution">
    <text evidence="9">The sequence shown here is derived from an EMBL/GenBank/DDBJ whole genome shotgun (WGS) entry which is preliminary data.</text>
</comment>
<evidence type="ECO:0000256" key="3">
    <source>
        <dbReference type="ARBA" id="ARBA00047418"/>
    </source>
</evidence>
<comment type="catalytic activity">
    <reaction evidence="3">
        <text>a 5'-end (N(2),N(7)-dimethyl 5'-triphosphoguanosine)-ribonucleoside in snoRNA + S-adenosyl-L-methionine = a 5'-end (N(2),N(2),N(7)-trimethyl 5'-triphosphoguanosine)-ribonucleoside in snoRNA + S-adenosyl-L-homocysteine + H(+)</text>
        <dbReference type="Rhea" id="RHEA:78507"/>
        <dbReference type="Rhea" id="RHEA-COMP:19088"/>
        <dbReference type="Rhea" id="RHEA-COMP:19090"/>
        <dbReference type="ChEBI" id="CHEBI:15378"/>
        <dbReference type="ChEBI" id="CHEBI:57856"/>
        <dbReference type="ChEBI" id="CHEBI:59789"/>
        <dbReference type="ChEBI" id="CHEBI:167623"/>
        <dbReference type="ChEBI" id="CHEBI:172880"/>
    </reaction>
    <physiologicalReaction direction="left-to-right" evidence="3">
        <dbReference type="Rhea" id="RHEA:78508"/>
    </physiologicalReaction>
</comment>
<evidence type="ECO:0000256" key="8">
    <source>
        <dbReference type="SAM" id="MobiDB-lite"/>
    </source>
</evidence>
<dbReference type="GO" id="GO:0071164">
    <property type="term" value="F:RNA cap trimethylguanosine synthase activity"/>
    <property type="evidence" value="ECO:0007669"/>
    <property type="project" value="TreeGrafter"/>
</dbReference>
<proteinExistence type="inferred from homology"/>
<dbReference type="CDD" id="cd02440">
    <property type="entry name" value="AdoMet_MTases"/>
    <property type="match status" value="1"/>
</dbReference>
<evidence type="ECO:0000256" key="6">
    <source>
        <dbReference type="ARBA" id="ARBA00049075"/>
    </source>
</evidence>
<evidence type="ECO:0000256" key="2">
    <source>
        <dbReference type="ARBA" id="ARBA00025783"/>
    </source>
</evidence>
<name>A0A9P4R737_9PLEO</name>
<dbReference type="Gene3D" id="3.40.50.150">
    <property type="entry name" value="Vaccinia Virus protein VP39"/>
    <property type="match status" value="1"/>
</dbReference>
<evidence type="ECO:0000256" key="7">
    <source>
        <dbReference type="ARBA" id="ARBA00049790"/>
    </source>
</evidence>